<name>A0A317EP22_9SPHI</name>
<accession>A0A317EP22</accession>
<dbReference type="RefSeq" id="WP_109925359.1">
    <property type="nucleotide sequence ID" value="NZ_QGNZ01000002.1"/>
</dbReference>
<dbReference type="EMBL" id="QGNZ01000002">
    <property type="protein sequence ID" value="PWS27653.1"/>
    <property type="molecule type" value="Genomic_DNA"/>
</dbReference>
<dbReference type="Proteomes" id="UP000245379">
    <property type="component" value="Unassembled WGS sequence"/>
</dbReference>
<organism evidence="2 3">
    <name type="scientific">Pedobacter yonginense</name>
    <dbReference type="NCBI Taxonomy" id="651869"/>
    <lineage>
        <taxon>Bacteria</taxon>
        <taxon>Pseudomonadati</taxon>
        <taxon>Bacteroidota</taxon>
        <taxon>Sphingobacteriia</taxon>
        <taxon>Sphingobacteriales</taxon>
        <taxon>Sphingobacteriaceae</taxon>
        <taxon>Pedobacter</taxon>
    </lineage>
</organism>
<keyword evidence="3" id="KW-1185">Reference proteome</keyword>
<evidence type="ECO:0000313" key="3">
    <source>
        <dbReference type="Proteomes" id="UP000245379"/>
    </source>
</evidence>
<dbReference type="InterPro" id="IPR027417">
    <property type="entry name" value="P-loop_NTPase"/>
</dbReference>
<evidence type="ECO:0000259" key="1">
    <source>
        <dbReference type="Pfam" id="PF12705"/>
    </source>
</evidence>
<feature type="domain" description="PD-(D/E)XK endonuclease-like" evidence="1">
    <location>
        <begin position="672"/>
        <end position="948"/>
    </location>
</feature>
<dbReference type="InterPro" id="IPR011604">
    <property type="entry name" value="PDDEXK-like_dom_sf"/>
</dbReference>
<dbReference type="InterPro" id="IPR038726">
    <property type="entry name" value="PDDEXK_AddAB-type"/>
</dbReference>
<dbReference type="AlphaFoldDB" id="A0A317EP22"/>
<dbReference type="OrthoDB" id="9762792at2"/>
<protein>
    <submittedName>
        <fullName evidence="2">ATP-dependent nuclease subunit B</fullName>
    </submittedName>
</protein>
<evidence type="ECO:0000313" key="2">
    <source>
        <dbReference type="EMBL" id="PWS27653.1"/>
    </source>
</evidence>
<dbReference type="Gene3D" id="3.90.320.10">
    <property type="match status" value="1"/>
</dbReference>
<dbReference type="Gene3D" id="3.40.50.300">
    <property type="entry name" value="P-loop containing nucleotide triphosphate hydrolases"/>
    <property type="match status" value="1"/>
</dbReference>
<dbReference type="Pfam" id="PF12705">
    <property type="entry name" value="PDDEXK_1"/>
    <property type="match status" value="1"/>
</dbReference>
<comment type="caution">
    <text evidence="2">The sequence shown here is derived from an EMBL/GenBank/DDBJ whole genome shotgun (WGS) entry which is preliminary data.</text>
</comment>
<proteinExistence type="predicted"/>
<dbReference type="SUPFAM" id="SSF52540">
    <property type="entry name" value="P-loop containing nucleoside triphosphate hydrolases"/>
    <property type="match status" value="1"/>
</dbReference>
<gene>
    <name evidence="2" type="ORF">DHW03_08690</name>
</gene>
<sequence>MKAFLQEVAEDLVAKFGQSLQDCAIVFNNKRPTAYLQKHLADIYKKPFWSPAFFTVSEFFAESTHLKIADHYTQFFTLYDCYIQLLKQEGMEKFPSIAKFHNIAKIILGDFSQIDNDLVDANKLFTELEDIALINQQFDFLTAEQKNFLAQFWQSYSEGKFKKQQELFIKMWHRMPLLYHEFHQQLKAKDLITMARLYKNIAENTNEIDFTAKYEGKKLIFIGFNALSKAEAKAFKRWQEEDKAIFYFDTDSYYLEDEMQEAGLFLRRNLQQIGLVNQLSNDSSSIKSAPRQVSVFKVQGQTAQAKIVNELLTQEKEQILNNQPITSTAIILADESLLIPLMQTIPSTVEDKTIDVNITMGFGLANSSLYGLVDLWLTVQSELNAKKTVRYQTAEAFLSHPLTGISEIMRPKIIDALIREQLIEIPYQRLTRQGGLLAKFFEPVNSTTQAVVTLNELLDYVLHRELANKSLKRIDAELFGKTIQELNRLQDTLQHHIDKYNKEIELSFVFSLIQKSLAEVAVPLEGDPLSGIQIMGLLESRNLNFDRVVILGLNEGIVPQATTATTFIPDSLRRVYGLPVLENQDAISAYMFYRLIQRAQKLNFVYNSLTDESNSGEPSRFIKQLEYESGFTFSHQELQLAVKTELKREEIVVKSEKVKAVLNKYLSGQKYLSASALTTYISNPIDFFYKYIAGIEEPKEVEETVEANKVGLILHYAMEQFYEQLRLESPEITAERIQEKRKDITSLILEGFADCMYADKKAHNEIRMAQVKQMAETLKLNGMEKIVFAIVNEYINIILKQDTQDAPFTLIGLEQKGNIGFQFEANGVQQQVKLYGIIDRVDLKNGIYRIVDYKTGSDKLKYSSIEECFDTDCGNINKALIQTLFYTHVYEQISKNENVEPNLYVVKNMRKEGIHFTGKGGILKSEFLAAEKQLFLNALREKLKELFDFNTPFRASQNSGNYVYSIYTTLFGR</sequence>
<reference evidence="2 3" key="1">
    <citation type="submission" date="2018-05" db="EMBL/GenBank/DDBJ databases">
        <title>Pedobacter paludis sp. nov., isolated from wetland soil.</title>
        <authorList>
            <person name="Zhang Y."/>
            <person name="Wang G."/>
        </authorList>
    </citation>
    <scope>NUCLEOTIDE SEQUENCE [LARGE SCALE GENOMIC DNA]</scope>
    <source>
        <strain evidence="2 3">KCTC22721</strain>
    </source>
</reference>